<evidence type="ECO:0000256" key="6">
    <source>
        <dbReference type="ARBA" id="ARBA00022989"/>
    </source>
</evidence>
<sequence length="488" mass="56707">MIKNLIEKEGSPPKLCEEKVLGGIDQNGNYTTTIVQKVKNGVIPANIVVQKEYTEDKTSPDYIPKSYRSQSFLSRFLTKCLELCGITFLQPIKWKNVTSIMLLHIVALYVILAFPVFEVKLLTVFWVKNGQLPEYEDKTSDNYIPKSYRSQSKLGLLLTHFLDKFLGIRFLQPIKWQNTISIFALHFYFLYLIMTNPWNVVKLQTTIWSFVVGIVGGFGVTGGAHRLWSHKAYKAKLPLRILLMLAYTVAGQNSLYDWIRDHRIHHKFSETDADPHNSNRGFFFSHVGWLMLYKHPEVIKKGNSIDLSDILADPVIQFHEKYFIPLKMFLCFYLPCAIPVYCWNETWFWAFVATGIVRYVFGLNFTWSVNSVAHLWGFRPFDKRINPVENITVAICALGEGWHNYHHVFPWDYKAAELGDYKVNLTTMFIDFFAAIGWAYDLKQPTKDMVRRTVEKYGDGSHDVYGHFHPEEMPDPYETDNNNETKKD</sequence>
<dbReference type="GO" id="GO:0005789">
    <property type="term" value="C:endoplasmic reticulum membrane"/>
    <property type="evidence" value="ECO:0007669"/>
    <property type="project" value="TreeGrafter"/>
</dbReference>
<comment type="domain">
    <text evidence="11">The histidine box domains are involved in binding the catalytic metal ions.</text>
</comment>
<gene>
    <name evidence="15" type="primary">CSON004764</name>
</gene>
<evidence type="ECO:0000256" key="9">
    <source>
        <dbReference type="ARBA" id="ARBA00023136"/>
    </source>
</evidence>
<evidence type="ECO:0000256" key="4">
    <source>
        <dbReference type="ARBA" id="ARBA00022692"/>
    </source>
</evidence>
<evidence type="ECO:0000256" key="3">
    <source>
        <dbReference type="ARBA" id="ARBA00022516"/>
    </source>
</evidence>
<keyword evidence="3 11" id="KW-0444">Lipid biosynthesis</keyword>
<feature type="transmembrane region" description="Helical" evidence="13">
    <location>
        <begin position="97"/>
        <end position="117"/>
    </location>
</feature>
<evidence type="ECO:0000256" key="1">
    <source>
        <dbReference type="ARBA" id="ARBA00004141"/>
    </source>
</evidence>
<keyword evidence="7 11" id="KW-0560">Oxidoreductase</keyword>
<dbReference type="GO" id="GO:0005506">
    <property type="term" value="F:iron ion binding"/>
    <property type="evidence" value="ECO:0007669"/>
    <property type="project" value="TreeGrafter"/>
</dbReference>
<dbReference type="VEuPathDB" id="VectorBase:CSON004764"/>
<proteinExistence type="inferred from homology"/>
<keyword evidence="9 13" id="KW-0472">Membrane</keyword>
<comment type="subcellular location">
    <subcellularLocation>
        <location evidence="1">Membrane</location>
        <topology evidence="1">Multi-pass membrane protein</topology>
    </subcellularLocation>
</comment>
<evidence type="ECO:0000256" key="8">
    <source>
        <dbReference type="ARBA" id="ARBA00023098"/>
    </source>
</evidence>
<dbReference type="AlphaFoldDB" id="A0A336MPF1"/>
<comment type="cofactor">
    <cofactor evidence="11">
        <name>Fe(2+)</name>
        <dbReference type="ChEBI" id="CHEBI:29033"/>
    </cofactor>
</comment>
<organism evidence="15">
    <name type="scientific">Culicoides sonorensis</name>
    <name type="common">Biting midge</name>
    <dbReference type="NCBI Taxonomy" id="179676"/>
    <lineage>
        <taxon>Eukaryota</taxon>
        <taxon>Metazoa</taxon>
        <taxon>Ecdysozoa</taxon>
        <taxon>Arthropoda</taxon>
        <taxon>Hexapoda</taxon>
        <taxon>Insecta</taxon>
        <taxon>Pterygota</taxon>
        <taxon>Neoptera</taxon>
        <taxon>Endopterygota</taxon>
        <taxon>Diptera</taxon>
        <taxon>Nematocera</taxon>
        <taxon>Chironomoidea</taxon>
        <taxon>Ceratopogonidae</taxon>
        <taxon>Ceratopogoninae</taxon>
        <taxon>Culicoides</taxon>
        <taxon>Monoculicoides</taxon>
    </lineage>
</organism>
<evidence type="ECO:0000256" key="5">
    <source>
        <dbReference type="ARBA" id="ARBA00022832"/>
    </source>
</evidence>
<feature type="transmembrane region" description="Helical" evidence="13">
    <location>
        <begin position="347"/>
        <end position="367"/>
    </location>
</feature>
<dbReference type="GO" id="GO:0006636">
    <property type="term" value="P:unsaturated fatty acid biosynthetic process"/>
    <property type="evidence" value="ECO:0007669"/>
    <property type="project" value="TreeGrafter"/>
</dbReference>
<dbReference type="PANTHER" id="PTHR11351:SF21">
    <property type="entry name" value="GH07782P"/>
    <property type="match status" value="1"/>
</dbReference>
<evidence type="ECO:0000256" key="2">
    <source>
        <dbReference type="ARBA" id="ARBA00009295"/>
    </source>
</evidence>
<feature type="transmembrane region" description="Helical" evidence="13">
    <location>
        <begin position="176"/>
        <end position="194"/>
    </location>
</feature>
<keyword evidence="6 13" id="KW-1133">Transmembrane helix</keyword>
<evidence type="ECO:0000256" key="13">
    <source>
        <dbReference type="SAM" id="Phobius"/>
    </source>
</evidence>
<dbReference type="GO" id="GO:0004768">
    <property type="term" value="F:stearoyl-CoA 9-desaturase activity"/>
    <property type="evidence" value="ECO:0007669"/>
    <property type="project" value="TreeGrafter"/>
</dbReference>
<reference evidence="14" key="1">
    <citation type="submission" date="2018-04" db="EMBL/GenBank/DDBJ databases">
        <authorList>
            <person name="Go L.Y."/>
            <person name="Mitchell J.A."/>
        </authorList>
    </citation>
    <scope>NUCLEOTIDE SEQUENCE</scope>
    <source>
        <tissue evidence="14">Whole organism</tissue>
    </source>
</reference>
<dbReference type="EMBL" id="UFQT01001973">
    <property type="protein sequence ID" value="SSX32262.1"/>
    <property type="molecule type" value="Genomic_DNA"/>
</dbReference>
<dbReference type="CDD" id="cd03505">
    <property type="entry name" value="Delta9-FADS-like"/>
    <property type="match status" value="1"/>
</dbReference>
<keyword evidence="5" id="KW-0276">Fatty acid metabolism</keyword>
<name>A0A336MPF1_CULSO</name>
<comment type="similarity">
    <text evidence="2 11">Belongs to the fatty acid desaturase type 1 family.</text>
</comment>
<dbReference type="InterPro" id="IPR015876">
    <property type="entry name" value="Acyl-CoA_DS"/>
</dbReference>
<keyword evidence="4 11" id="KW-0812">Transmembrane</keyword>
<feature type="transmembrane region" description="Helical" evidence="13">
    <location>
        <begin position="322"/>
        <end position="341"/>
    </location>
</feature>
<dbReference type="PRINTS" id="PR00075">
    <property type="entry name" value="FACDDSATRASE"/>
</dbReference>
<evidence type="ECO:0000313" key="14">
    <source>
        <dbReference type="EMBL" id="SSX12820.1"/>
    </source>
</evidence>
<evidence type="ECO:0000256" key="10">
    <source>
        <dbReference type="ARBA" id="ARBA00023160"/>
    </source>
</evidence>
<accession>A0A336MPF1</accession>
<dbReference type="PANTHER" id="PTHR11351">
    <property type="entry name" value="ACYL-COA DESATURASE"/>
    <property type="match status" value="1"/>
</dbReference>
<keyword evidence="8" id="KW-0443">Lipid metabolism</keyword>
<evidence type="ECO:0000256" key="12">
    <source>
        <dbReference type="SAM" id="MobiDB-lite"/>
    </source>
</evidence>
<reference evidence="15" key="2">
    <citation type="submission" date="2018-07" db="EMBL/GenBank/DDBJ databases">
        <authorList>
            <person name="Quirk P.G."/>
            <person name="Krulwich T.A."/>
        </authorList>
    </citation>
    <scope>NUCLEOTIDE SEQUENCE</scope>
</reference>
<keyword evidence="10 11" id="KW-0275">Fatty acid biosynthesis</keyword>
<evidence type="ECO:0000313" key="15">
    <source>
        <dbReference type="EMBL" id="SSX32262.1"/>
    </source>
</evidence>
<evidence type="ECO:0000256" key="7">
    <source>
        <dbReference type="ARBA" id="ARBA00023002"/>
    </source>
</evidence>
<feature type="transmembrane region" description="Helical" evidence="13">
    <location>
        <begin position="206"/>
        <end position="225"/>
    </location>
</feature>
<protein>
    <submittedName>
        <fullName evidence="15">CSON004764 protein</fullName>
    </submittedName>
</protein>
<dbReference type="EMBL" id="UFQS01001973">
    <property type="protein sequence ID" value="SSX12820.1"/>
    <property type="molecule type" value="Genomic_DNA"/>
</dbReference>
<evidence type="ECO:0000256" key="11">
    <source>
        <dbReference type="RuleBase" id="RU000581"/>
    </source>
</evidence>
<feature type="region of interest" description="Disordered" evidence="12">
    <location>
        <begin position="464"/>
        <end position="488"/>
    </location>
</feature>